<dbReference type="GO" id="GO:0016787">
    <property type="term" value="F:hydrolase activity"/>
    <property type="evidence" value="ECO:0007669"/>
    <property type="project" value="UniProtKB-KW"/>
</dbReference>
<dbReference type="InterPro" id="IPR036866">
    <property type="entry name" value="RibonucZ/Hydroxyglut_hydro"/>
</dbReference>
<keyword evidence="2" id="KW-0378">Hydrolase</keyword>
<proteinExistence type="predicted"/>
<reference evidence="2" key="1">
    <citation type="journal article" date="2014" name="Int. J. Syst. Evol. Microbiol.">
        <title>Complete genome sequence of Corynebacterium casei LMG S-19264T (=DSM 44701T), isolated from a smear-ripened cheese.</title>
        <authorList>
            <consortium name="US DOE Joint Genome Institute (JGI-PGF)"/>
            <person name="Walter F."/>
            <person name="Albersmeier A."/>
            <person name="Kalinowski J."/>
            <person name="Ruckert C."/>
        </authorList>
    </citation>
    <scope>NUCLEOTIDE SEQUENCE</scope>
    <source>
        <strain evidence="2">CGMCC 1.12408</strain>
    </source>
</reference>
<dbReference type="SMART" id="SM00849">
    <property type="entry name" value="Lactamase_B"/>
    <property type="match status" value="1"/>
</dbReference>
<dbReference type="InterPro" id="IPR050662">
    <property type="entry name" value="Sec-metab_biosynth-thioest"/>
</dbReference>
<gene>
    <name evidence="2" type="ORF">GCM10008025_17190</name>
</gene>
<sequence length="268" mass="31073">MFIKTNANIGTESNVHFINGSVTMSKVKLNVYCFYVDGVLIDTGSPRLLEEFKLFFQKVDIDQVMITHAHEDHIGGANYIQQQFNVPIRMSNITIKECLEEADYPFYRRVFWGKRKPFQAQPIGNTFTSRNATWDVIKTPGHAEDHLAFLNKSTGQLFSGDLFVQPNTKLVLRDESIPQIITSIEKVLSYDFQELFCCHAGYVKDGKRALLRKLQYLNDLRENVVLLNRQGLDEKEIQQKLFEKKYPITYFSFGEWDSIHMIRSILNS</sequence>
<dbReference type="SUPFAM" id="SSF56281">
    <property type="entry name" value="Metallo-hydrolase/oxidoreductase"/>
    <property type="match status" value="1"/>
</dbReference>
<protein>
    <submittedName>
        <fullName evidence="2">MBL fold hydrolase</fullName>
    </submittedName>
</protein>
<dbReference type="Gene3D" id="3.60.15.10">
    <property type="entry name" value="Ribonuclease Z/Hydroxyacylglutathione hydrolase-like"/>
    <property type="match status" value="1"/>
</dbReference>
<dbReference type="InterPro" id="IPR001279">
    <property type="entry name" value="Metallo-B-lactamas"/>
</dbReference>
<dbReference type="PANTHER" id="PTHR23131">
    <property type="entry name" value="ENDORIBONUCLEASE LACTB2"/>
    <property type="match status" value="1"/>
</dbReference>
<dbReference type="RefSeq" id="WP_188384279.1">
    <property type="nucleotide sequence ID" value="NZ_BMEY01000007.1"/>
</dbReference>
<name>A0A916W801_9BACI</name>
<evidence type="ECO:0000313" key="2">
    <source>
        <dbReference type="EMBL" id="GGA74012.1"/>
    </source>
</evidence>
<feature type="domain" description="Metallo-beta-lactamase" evidence="1">
    <location>
        <begin position="30"/>
        <end position="199"/>
    </location>
</feature>
<keyword evidence="3" id="KW-1185">Reference proteome</keyword>
<evidence type="ECO:0000259" key="1">
    <source>
        <dbReference type="SMART" id="SM00849"/>
    </source>
</evidence>
<organism evidence="2 3">
    <name type="scientific">Ornithinibacillus halotolerans</name>
    <dbReference type="NCBI Taxonomy" id="1274357"/>
    <lineage>
        <taxon>Bacteria</taxon>
        <taxon>Bacillati</taxon>
        <taxon>Bacillota</taxon>
        <taxon>Bacilli</taxon>
        <taxon>Bacillales</taxon>
        <taxon>Bacillaceae</taxon>
        <taxon>Ornithinibacillus</taxon>
    </lineage>
</organism>
<dbReference type="Proteomes" id="UP000613512">
    <property type="component" value="Unassembled WGS sequence"/>
</dbReference>
<comment type="caution">
    <text evidence="2">The sequence shown here is derived from an EMBL/GenBank/DDBJ whole genome shotgun (WGS) entry which is preliminary data.</text>
</comment>
<dbReference type="PANTHER" id="PTHR23131:SF0">
    <property type="entry name" value="ENDORIBONUCLEASE LACTB2"/>
    <property type="match status" value="1"/>
</dbReference>
<dbReference type="EMBL" id="BMEY01000007">
    <property type="protein sequence ID" value="GGA74012.1"/>
    <property type="molecule type" value="Genomic_DNA"/>
</dbReference>
<accession>A0A916W801</accession>
<dbReference type="AlphaFoldDB" id="A0A916W801"/>
<dbReference type="Pfam" id="PF00753">
    <property type="entry name" value="Lactamase_B"/>
    <property type="match status" value="1"/>
</dbReference>
<evidence type="ECO:0000313" key="3">
    <source>
        <dbReference type="Proteomes" id="UP000613512"/>
    </source>
</evidence>
<reference evidence="2" key="2">
    <citation type="submission" date="2020-09" db="EMBL/GenBank/DDBJ databases">
        <authorList>
            <person name="Sun Q."/>
            <person name="Zhou Y."/>
        </authorList>
    </citation>
    <scope>NUCLEOTIDE SEQUENCE</scope>
    <source>
        <strain evidence="2">CGMCC 1.12408</strain>
    </source>
</reference>